<dbReference type="EMBL" id="PIPW01000002">
    <property type="protein sequence ID" value="RUO52981.1"/>
    <property type="molecule type" value="Genomic_DNA"/>
</dbReference>
<keyword evidence="1" id="KW-0472">Membrane</keyword>
<dbReference type="InterPro" id="IPR012902">
    <property type="entry name" value="N_methyl_site"/>
</dbReference>
<evidence type="ECO:0000313" key="2">
    <source>
        <dbReference type="EMBL" id="RUO52981.1"/>
    </source>
</evidence>
<dbReference type="Pfam" id="PF07963">
    <property type="entry name" value="N_methyl"/>
    <property type="match status" value="1"/>
</dbReference>
<dbReference type="NCBIfam" id="TIGR02532">
    <property type="entry name" value="IV_pilin_GFxxxE"/>
    <property type="match status" value="1"/>
</dbReference>
<dbReference type="AlphaFoldDB" id="A0A432XWL5"/>
<reference evidence="3" key="1">
    <citation type="journal article" date="2018" name="Front. Microbiol.">
        <title>Genome-Based Analysis Reveals the Taxonomy and Diversity of the Family Idiomarinaceae.</title>
        <authorList>
            <person name="Liu Y."/>
            <person name="Lai Q."/>
            <person name="Shao Z."/>
        </authorList>
    </citation>
    <scope>NUCLEOTIDE SEQUENCE [LARGE SCALE GENOMIC DNA]</scope>
    <source>
        <strain evidence="3">BH195</strain>
    </source>
</reference>
<name>A0A432XWL5_9GAMM</name>
<organism evidence="2 3">
    <name type="scientific">Pseudidiomarina halophila</name>
    <dbReference type="NCBI Taxonomy" id="1449799"/>
    <lineage>
        <taxon>Bacteria</taxon>
        <taxon>Pseudomonadati</taxon>
        <taxon>Pseudomonadota</taxon>
        <taxon>Gammaproteobacteria</taxon>
        <taxon>Alteromonadales</taxon>
        <taxon>Idiomarinaceae</taxon>
        <taxon>Pseudidiomarina</taxon>
    </lineage>
</organism>
<dbReference type="InterPro" id="IPR045584">
    <property type="entry name" value="Pilin-like"/>
</dbReference>
<dbReference type="RefSeq" id="WP_126763611.1">
    <property type="nucleotide sequence ID" value="NZ_JBHLTZ010000012.1"/>
</dbReference>
<sequence>MRPLRRSRYRGFTLIEVIIVILLLATLAIYSFGFLGLGSDMVIQVNQRNQLVAEQRFAIERLTREIRSSVPRSARANAACLEYMPLIGSNVYLTLPRPGPGGNEPMVVVTPLIQLGDMVGNYVLVYATGPDYIYGNNQQRRKLITAVSNDAPQNGLSTLSLSATPAEFFTDSPDRTYYIGGSPVSWCLDSANQTLVRFANYGLLMNQPDFSSLSVAATSQEVMAVDVVNDLSLGQQPFQAMAPTLQRNNLVRILLAFNSSEPAAPAIEIIHEVYIPNVP</sequence>
<protein>
    <submittedName>
        <fullName evidence="2">Uncharacterized protein</fullName>
    </submittedName>
</protein>
<accession>A0A432XWL5</accession>
<feature type="transmembrane region" description="Helical" evidence="1">
    <location>
        <begin position="12"/>
        <end position="37"/>
    </location>
</feature>
<evidence type="ECO:0000256" key="1">
    <source>
        <dbReference type="SAM" id="Phobius"/>
    </source>
</evidence>
<dbReference type="SUPFAM" id="SSF54523">
    <property type="entry name" value="Pili subunits"/>
    <property type="match status" value="1"/>
</dbReference>
<evidence type="ECO:0000313" key="3">
    <source>
        <dbReference type="Proteomes" id="UP000287198"/>
    </source>
</evidence>
<gene>
    <name evidence="2" type="ORF">CWI69_08095</name>
</gene>
<keyword evidence="3" id="KW-1185">Reference proteome</keyword>
<dbReference type="Proteomes" id="UP000287198">
    <property type="component" value="Unassembled WGS sequence"/>
</dbReference>
<keyword evidence="1" id="KW-1133">Transmembrane helix</keyword>
<keyword evidence="1" id="KW-0812">Transmembrane</keyword>
<comment type="caution">
    <text evidence="2">The sequence shown here is derived from an EMBL/GenBank/DDBJ whole genome shotgun (WGS) entry which is preliminary data.</text>
</comment>
<dbReference type="OrthoDB" id="9788802at2"/>
<proteinExistence type="predicted"/>